<dbReference type="KEGG" id="bfz:BAU07_09540"/>
<dbReference type="EMBL" id="CP016172">
    <property type="protein sequence ID" value="ANN77311.1"/>
    <property type="molecule type" value="Genomic_DNA"/>
</dbReference>
<proteinExistence type="predicted"/>
<name>A0A193GCX5_9BORD</name>
<dbReference type="AlphaFoldDB" id="A0A193GCX5"/>
<dbReference type="RefSeq" id="WP_066656583.1">
    <property type="nucleotide sequence ID" value="NZ_CBCSCL010000005.1"/>
</dbReference>
<gene>
    <name evidence="1" type="ORF">BAU07_09540</name>
</gene>
<dbReference type="Proteomes" id="UP000091926">
    <property type="component" value="Chromosome"/>
</dbReference>
<keyword evidence="2" id="KW-1185">Reference proteome</keyword>
<evidence type="ECO:0000313" key="1">
    <source>
        <dbReference type="EMBL" id="ANN77311.1"/>
    </source>
</evidence>
<reference evidence="1 2" key="1">
    <citation type="submission" date="2016-06" db="EMBL/GenBank/DDBJ databases">
        <title>Complete genome sequences of Bordetella bronchialis and Bordetella flabilis.</title>
        <authorList>
            <person name="LiPuma J.J."/>
            <person name="Spilker T."/>
        </authorList>
    </citation>
    <scope>NUCLEOTIDE SEQUENCE [LARGE SCALE GENOMIC DNA]</scope>
    <source>
        <strain evidence="1 2">AU10664</strain>
    </source>
</reference>
<dbReference type="OrthoDB" id="8665290at2"/>
<sequence length="112" mass="11781">MTIISARFADLKAGMALRTTLDGEFIRSYVVVSPPDLDAIADIVPRSEVEAGGQIHATAVNDPTSAPEQVGDVLDNVNPGDIAVFLCASTAAYEAALQVLGYDPARPDTELH</sequence>
<evidence type="ECO:0000313" key="2">
    <source>
        <dbReference type="Proteomes" id="UP000091926"/>
    </source>
</evidence>
<accession>A0A193GCX5</accession>
<organism evidence="1 2">
    <name type="scientific">Bordetella flabilis</name>
    <dbReference type="NCBI Taxonomy" id="463014"/>
    <lineage>
        <taxon>Bacteria</taxon>
        <taxon>Pseudomonadati</taxon>
        <taxon>Pseudomonadota</taxon>
        <taxon>Betaproteobacteria</taxon>
        <taxon>Burkholderiales</taxon>
        <taxon>Alcaligenaceae</taxon>
        <taxon>Bordetella</taxon>
    </lineage>
</organism>
<protein>
    <submittedName>
        <fullName evidence="1">Uncharacterized protein</fullName>
    </submittedName>
</protein>